<sequence>MTVKDRFNENLALLGTFPQFRDNEDWVEETSVWFRMVRPQTFKHTHFEPTRADNIFNYPAFTMNRILTALNEQDFLFLPEQHDGNIVEQLKAVYSDELRQLSAELVPELERRCLGFLMDELATFGTGWNSATLFDYFDSAIQDNDELPASLALVREWPDRKELAETLVIQHALDFLPESSHMIRHGKGDYGALQSALFRIIIDEFGYGNHATKHSSLFKATLASIGLKTHSHAYWSFYLNSTLLMNNYFHYISRRPECFFQYLGAISYAENTFGPYCRQMAGLLREVYGEQADVRYYQEHVHIDKHHGRMGIDELLKPAIAQFGNDVVAEMAKGVEMTRRLQQIAEQDLSSQLTWMAQQQDHRDLAHKIKPSVFGDIENLPVMLLDEPYHELSVPHVHDGDEFCVVDQGLLRFCHGFNCYSDLGPGECVVIRKNRLHGALVLSESCNYRILSIGDYARYADHHI</sequence>
<dbReference type="AlphaFoldDB" id="A0A0C5VR75"/>
<dbReference type="Gene3D" id="2.60.120.10">
    <property type="entry name" value="Jelly Rolls"/>
    <property type="match status" value="1"/>
</dbReference>
<dbReference type="STRING" id="1445510.YC6258_05112"/>
<dbReference type="KEGG" id="gsn:YC6258_05112"/>
<organism evidence="1 2">
    <name type="scientific">Gynuella sunshinyii YC6258</name>
    <dbReference type="NCBI Taxonomy" id="1445510"/>
    <lineage>
        <taxon>Bacteria</taxon>
        <taxon>Pseudomonadati</taxon>
        <taxon>Pseudomonadota</taxon>
        <taxon>Gammaproteobacteria</taxon>
        <taxon>Oceanospirillales</taxon>
        <taxon>Saccharospirillaceae</taxon>
        <taxon>Gynuella</taxon>
    </lineage>
</organism>
<dbReference type="EMBL" id="CP007142">
    <property type="protein sequence ID" value="AJQ97142.1"/>
    <property type="molecule type" value="Genomic_DNA"/>
</dbReference>
<gene>
    <name evidence="1" type="ORF">YC6258_05112</name>
</gene>
<dbReference type="SUPFAM" id="SSF51182">
    <property type="entry name" value="RmlC-like cupins"/>
    <property type="match status" value="1"/>
</dbReference>
<dbReference type="RefSeq" id="WP_211264576.1">
    <property type="nucleotide sequence ID" value="NZ_CP007142.1"/>
</dbReference>
<dbReference type="InterPro" id="IPR016084">
    <property type="entry name" value="Haem_Oase-like_multi-hlx"/>
</dbReference>
<dbReference type="PATRIC" id="fig|1445510.3.peg.5071"/>
<evidence type="ECO:0000313" key="1">
    <source>
        <dbReference type="EMBL" id="AJQ97142.1"/>
    </source>
</evidence>
<dbReference type="Pfam" id="PF14518">
    <property type="entry name" value="Haem_oxygenas_2"/>
    <property type="match status" value="1"/>
</dbReference>
<dbReference type="Gene3D" id="1.20.910.10">
    <property type="entry name" value="Heme oxygenase-like"/>
    <property type="match status" value="1"/>
</dbReference>
<protein>
    <recommendedName>
        <fullName evidence="3">Cupin</fullName>
    </recommendedName>
</protein>
<accession>A0A0C5VR75</accession>
<name>A0A0C5VR75_9GAMM</name>
<dbReference type="SMART" id="SM01236">
    <property type="entry name" value="Haem_oxygenase_2"/>
    <property type="match status" value="1"/>
</dbReference>
<evidence type="ECO:0008006" key="3">
    <source>
        <dbReference type="Google" id="ProtNLM"/>
    </source>
</evidence>
<dbReference type="Proteomes" id="UP000032266">
    <property type="component" value="Chromosome"/>
</dbReference>
<reference evidence="1 2" key="1">
    <citation type="submission" date="2014-01" db="EMBL/GenBank/DDBJ databases">
        <title>Full genme sequencing of cellulolytic bacterium Gynuella sunshinyii YC6258T gen. nov., sp. nov.</title>
        <authorList>
            <person name="Khan H."/>
            <person name="Chung E.J."/>
            <person name="Chung Y.R."/>
        </authorList>
    </citation>
    <scope>NUCLEOTIDE SEQUENCE [LARGE SCALE GENOMIC DNA]</scope>
    <source>
        <strain evidence="1 2">YC6258</strain>
    </source>
</reference>
<keyword evidence="2" id="KW-1185">Reference proteome</keyword>
<dbReference type="InterPro" id="IPR014710">
    <property type="entry name" value="RmlC-like_jellyroll"/>
</dbReference>
<dbReference type="InterPro" id="IPR011051">
    <property type="entry name" value="RmlC_Cupin_sf"/>
</dbReference>
<proteinExistence type="predicted"/>
<dbReference type="HOGENOM" id="CLU_033805_0_0_6"/>
<dbReference type="SUPFAM" id="SSF48613">
    <property type="entry name" value="Heme oxygenase-like"/>
    <property type="match status" value="1"/>
</dbReference>
<evidence type="ECO:0000313" key="2">
    <source>
        <dbReference type="Proteomes" id="UP000032266"/>
    </source>
</evidence>